<keyword evidence="2 6" id="KW-0812">Transmembrane</keyword>
<evidence type="ECO:0000256" key="3">
    <source>
        <dbReference type="ARBA" id="ARBA00022989"/>
    </source>
</evidence>
<comment type="subcellular location">
    <subcellularLocation>
        <location evidence="1">Membrane</location>
        <topology evidence="1">Multi-pass membrane protein</topology>
    </subcellularLocation>
</comment>
<evidence type="ECO:0000313" key="9">
    <source>
        <dbReference type="EMBL" id="MDP1027699.1"/>
    </source>
</evidence>
<dbReference type="InterPro" id="IPR016169">
    <property type="entry name" value="FAD-bd_PCMH_sub2"/>
</dbReference>
<dbReference type="SUPFAM" id="SSF54631">
    <property type="entry name" value="CBS-domain pair"/>
    <property type="match status" value="1"/>
</dbReference>
<feature type="domain" description="CNNM transmembrane" evidence="8">
    <location>
        <begin position="4"/>
        <end position="205"/>
    </location>
</feature>
<dbReference type="InterPro" id="IPR051676">
    <property type="entry name" value="UPF0053_domain"/>
</dbReference>
<name>A0ABT9EL59_9SPHN</name>
<dbReference type="InterPro" id="IPR046342">
    <property type="entry name" value="CBS_dom_sf"/>
</dbReference>
<dbReference type="PANTHER" id="PTHR43099">
    <property type="entry name" value="UPF0053 PROTEIN YRKA"/>
    <property type="match status" value="1"/>
</dbReference>
<dbReference type="SMART" id="SM01091">
    <property type="entry name" value="CorC_HlyC"/>
    <property type="match status" value="1"/>
</dbReference>
<sequence length="433" mass="45996">MAPLPPFPWIDVAIILALVALNGVFAMSELAVVSSRKARLEAMARSGRRGARAALELGADPGKFLSTVQIGITLIGILAGAYSGASLGTPTAARLQAAGVPADTAETLGFVLVIGLTTYASLIVGELVPKQFALRAPETVASFVAGPMRRLAWLTAPIVWVLDSSSALIFHLLRLDRENEEQVTAEELQLIVAEASKSGVIEEHERSIISGVVRLADRPVREIMTPRTEVDWLDCRAGEDEIRAKLAATQHTRLPVGDGSIDSVAGVVQARDIAAALLRGEPLHLPALMRKAPVVIDRIDAPDALLALRGAEVPMALIHDEYGHFEGIVTPADLLAAIGGAFASDADPDEAPDVVTRDDGSLLVAGTMPADGLAERLGIDLPEDRDYATVAGLALAVLRRLPQEGESFIEQGWKFEIVDLDGRRIDKLLVSVV</sequence>
<dbReference type="SUPFAM" id="SSF56176">
    <property type="entry name" value="FAD-binding/transporter-associated domain-like"/>
    <property type="match status" value="1"/>
</dbReference>
<dbReference type="InterPro" id="IPR005170">
    <property type="entry name" value="Transptr-assoc_dom"/>
</dbReference>
<comment type="caution">
    <text evidence="9">The sequence shown here is derived from an EMBL/GenBank/DDBJ whole genome shotgun (WGS) entry which is preliminary data.</text>
</comment>
<keyword evidence="5 6" id="KW-0472">Membrane</keyword>
<protein>
    <submittedName>
        <fullName evidence="9">Hemolysin family protein</fullName>
    </submittedName>
</protein>
<reference evidence="9 10" key="1">
    <citation type="submission" date="2023-07" db="EMBL/GenBank/DDBJ databases">
        <authorList>
            <person name="Kim M.K."/>
        </authorList>
    </citation>
    <scope>NUCLEOTIDE SEQUENCE [LARGE SCALE GENOMIC DNA]</scope>
    <source>
        <strain evidence="9 10">KR1UV-12</strain>
    </source>
</reference>
<evidence type="ECO:0000256" key="4">
    <source>
        <dbReference type="ARBA" id="ARBA00023122"/>
    </source>
</evidence>
<keyword evidence="10" id="KW-1185">Reference proteome</keyword>
<keyword evidence="4" id="KW-0129">CBS domain</keyword>
<organism evidence="9 10">
    <name type="scientific">Sphingomonas aurea</name>
    <dbReference type="NCBI Taxonomy" id="3063994"/>
    <lineage>
        <taxon>Bacteria</taxon>
        <taxon>Pseudomonadati</taxon>
        <taxon>Pseudomonadota</taxon>
        <taxon>Alphaproteobacteria</taxon>
        <taxon>Sphingomonadales</taxon>
        <taxon>Sphingomonadaceae</taxon>
        <taxon>Sphingomonas</taxon>
    </lineage>
</organism>
<feature type="transmembrane region" description="Helical" evidence="7">
    <location>
        <begin position="151"/>
        <end position="173"/>
    </location>
</feature>
<dbReference type="Gene3D" id="3.30.465.10">
    <property type="match status" value="1"/>
</dbReference>
<dbReference type="CDD" id="cd04590">
    <property type="entry name" value="CBS_pair_CorC_HlyC_assoc"/>
    <property type="match status" value="1"/>
</dbReference>
<evidence type="ECO:0000256" key="7">
    <source>
        <dbReference type="SAM" id="Phobius"/>
    </source>
</evidence>
<evidence type="ECO:0000259" key="8">
    <source>
        <dbReference type="PROSITE" id="PS51846"/>
    </source>
</evidence>
<feature type="transmembrane region" description="Helical" evidence="7">
    <location>
        <begin position="107"/>
        <end position="128"/>
    </location>
</feature>
<dbReference type="EMBL" id="JAUUDS010000005">
    <property type="protein sequence ID" value="MDP1027699.1"/>
    <property type="molecule type" value="Genomic_DNA"/>
</dbReference>
<gene>
    <name evidence="9" type="ORF">Q5H91_10780</name>
</gene>
<dbReference type="Gene3D" id="3.10.580.10">
    <property type="entry name" value="CBS-domain"/>
    <property type="match status" value="1"/>
</dbReference>
<dbReference type="InterPro" id="IPR044751">
    <property type="entry name" value="Ion_transp-like_CBS"/>
</dbReference>
<feature type="transmembrane region" description="Helical" evidence="7">
    <location>
        <begin position="12"/>
        <end position="33"/>
    </location>
</feature>
<dbReference type="Proteomes" id="UP001230685">
    <property type="component" value="Unassembled WGS sequence"/>
</dbReference>
<dbReference type="RefSeq" id="WP_305173412.1">
    <property type="nucleotide sequence ID" value="NZ_JAUUDS010000005.1"/>
</dbReference>
<dbReference type="InterPro" id="IPR036318">
    <property type="entry name" value="FAD-bd_PCMH-like_sf"/>
</dbReference>
<dbReference type="PANTHER" id="PTHR43099:SF5">
    <property type="entry name" value="HLYC_CORC FAMILY TRANSPORTER"/>
    <property type="match status" value="1"/>
</dbReference>
<evidence type="ECO:0000256" key="5">
    <source>
        <dbReference type="ARBA" id="ARBA00023136"/>
    </source>
</evidence>
<evidence type="ECO:0000256" key="6">
    <source>
        <dbReference type="PROSITE-ProRule" id="PRU01193"/>
    </source>
</evidence>
<dbReference type="PROSITE" id="PS51846">
    <property type="entry name" value="CNNM"/>
    <property type="match status" value="1"/>
</dbReference>
<evidence type="ECO:0000256" key="2">
    <source>
        <dbReference type="ARBA" id="ARBA00022692"/>
    </source>
</evidence>
<accession>A0ABT9EL59</accession>
<feature type="transmembrane region" description="Helical" evidence="7">
    <location>
        <begin position="64"/>
        <end position="87"/>
    </location>
</feature>
<evidence type="ECO:0000256" key="1">
    <source>
        <dbReference type="ARBA" id="ARBA00004141"/>
    </source>
</evidence>
<keyword evidence="3 6" id="KW-1133">Transmembrane helix</keyword>
<dbReference type="Pfam" id="PF03471">
    <property type="entry name" value="CorC_HlyC"/>
    <property type="match status" value="1"/>
</dbReference>
<dbReference type="InterPro" id="IPR002550">
    <property type="entry name" value="CNNM"/>
</dbReference>
<proteinExistence type="predicted"/>
<dbReference type="Pfam" id="PF01595">
    <property type="entry name" value="CNNM"/>
    <property type="match status" value="1"/>
</dbReference>
<evidence type="ECO:0000313" key="10">
    <source>
        <dbReference type="Proteomes" id="UP001230685"/>
    </source>
</evidence>